<dbReference type="AlphaFoldDB" id="A0A5A7Q6G2"/>
<dbReference type="InterPro" id="IPR020846">
    <property type="entry name" value="MFS_dom"/>
</dbReference>
<protein>
    <submittedName>
        <fullName evidence="13">Major facilitator superfamily protein</fullName>
    </submittedName>
</protein>
<evidence type="ECO:0000256" key="8">
    <source>
        <dbReference type="ARBA" id="ARBA00023136"/>
    </source>
</evidence>
<evidence type="ECO:0000256" key="10">
    <source>
        <dbReference type="RuleBase" id="RU003346"/>
    </source>
</evidence>
<feature type="transmembrane region" description="Helical" evidence="11">
    <location>
        <begin position="434"/>
        <end position="459"/>
    </location>
</feature>
<dbReference type="PROSITE" id="PS00216">
    <property type="entry name" value="SUGAR_TRANSPORT_1"/>
    <property type="match status" value="1"/>
</dbReference>
<dbReference type="InterPro" id="IPR036259">
    <property type="entry name" value="MFS_trans_sf"/>
</dbReference>
<feature type="transmembrane region" description="Helical" evidence="11">
    <location>
        <begin position="78"/>
        <end position="96"/>
    </location>
</feature>
<dbReference type="Gene3D" id="1.20.1250.20">
    <property type="entry name" value="MFS general substrate transporter like domains"/>
    <property type="match status" value="1"/>
</dbReference>
<dbReference type="PROSITE" id="PS50850">
    <property type="entry name" value="MFS"/>
    <property type="match status" value="1"/>
</dbReference>
<dbReference type="PANTHER" id="PTHR48020:SF49">
    <property type="entry name" value="SUGAR TRANSPORTER"/>
    <property type="match status" value="1"/>
</dbReference>
<accession>A0A5A7Q6G2</accession>
<proteinExistence type="inferred from homology"/>
<dbReference type="EMBL" id="BKCP01005805">
    <property type="protein sequence ID" value="GER40037.1"/>
    <property type="molecule type" value="Genomic_DNA"/>
</dbReference>
<feature type="transmembrane region" description="Helical" evidence="11">
    <location>
        <begin position="164"/>
        <end position="185"/>
    </location>
</feature>
<dbReference type="NCBIfam" id="TIGR00879">
    <property type="entry name" value="SP"/>
    <property type="match status" value="1"/>
</dbReference>
<dbReference type="FunFam" id="1.20.1250.20:FF:000025">
    <property type="entry name" value="probable polyol transporter 4"/>
    <property type="match status" value="1"/>
</dbReference>
<feature type="transmembrane region" description="Helical" evidence="11">
    <location>
        <begin position="335"/>
        <end position="359"/>
    </location>
</feature>
<evidence type="ECO:0000256" key="9">
    <source>
        <dbReference type="ARBA" id="ARBA00044504"/>
    </source>
</evidence>
<evidence type="ECO:0000256" key="2">
    <source>
        <dbReference type="ARBA" id="ARBA00010992"/>
    </source>
</evidence>
<feature type="transmembrane region" description="Helical" evidence="11">
    <location>
        <begin position="134"/>
        <end position="152"/>
    </location>
</feature>
<dbReference type="Proteomes" id="UP000325081">
    <property type="component" value="Unassembled WGS sequence"/>
</dbReference>
<keyword evidence="7 11" id="KW-1133">Transmembrane helix</keyword>
<evidence type="ECO:0000313" key="13">
    <source>
        <dbReference type="EMBL" id="GER40037.1"/>
    </source>
</evidence>
<evidence type="ECO:0000256" key="3">
    <source>
        <dbReference type="ARBA" id="ARBA00022448"/>
    </source>
</evidence>
<dbReference type="Pfam" id="PF00083">
    <property type="entry name" value="Sugar_tr"/>
    <property type="match status" value="1"/>
</dbReference>
<dbReference type="InterPro" id="IPR005829">
    <property type="entry name" value="Sugar_transporter_CS"/>
</dbReference>
<keyword evidence="5 11" id="KW-0812">Transmembrane</keyword>
<dbReference type="PRINTS" id="PR00171">
    <property type="entry name" value="SUGRTRNSPORT"/>
</dbReference>
<comment type="caution">
    <text evidence="13">The sequence shown here is derived from an EMBL/GenBank/DDBJ whole genome shotgun (WGS) entry which is preliminary data.</text>
</comment>
<dbReference type="SUPFAM" id="SSF103473">
    <property type="entry name" value="MFS general substrate transporter"/>
    <property type="match status" value="1"/>
</dbReference>
<evidence type="ECO:0000313" key="14">
    <source>
        <dbReference type="Proteomes" id="UP000325081"/>
    </source>
</evidence>
<evidence type="ECO:0000256" key="5">
    <source>
        <dbReference type="ARBA" id="ARBA00022692"/>
    </source>
</evidence>
<evidence type="ECO:0000259" key="12">
    <source>
        <dbReference type="PROSITE" id="PS50850"/>
    </source>
</evidence>
<evidence type="ECO:0000256" key="11">
    <source>
        <dbReference type="SAM" id="Phobius"/>
    </source>
</evidence>
<dbReference type="InterPro" id="IPR003663">
    <property type="entry name" value="Sugar/inositol_transpt"/>
</dbReference>
<comment type="similarity">
    <text evidence="2 10">Belongs to the major facilitator superfamily. Sugar transporter (TC 2.A.1.1) family.</text>
</comment>
<sequence length="493" mass="53363">MSKLETGEIIGSHDSQKKLNKYACDTGVMSGAMLFIKEEFTIKEGQVEVLAGILNLCALAGSLLAGRTSDHIGRRYTISLAAAIFMLGSILMGYSPSYSVLLAGRCTAGLGVGFALMIAPVYAAEISSAHTRGFLSSLPEIGISIGILLGYISNNLFANLSLRLGWRLMLGIAAVPSLLLGIGILKMPESPRWLIARGRVREAKEILYKVCDETDEAERRLREIKKAAGIDENCNDDFVRIDVKRGAGEGETGIWRDLLFKPSPTVRRMLVAGVGVHFFEHATGTEAVILYGPKIFRKAGVTARRKLLLATVGVGLTKLTFITISTFIIDKVGRRKLLLVSIAGMAVALTGLGTCLTVVERAEEARLVWALVMSLIFVYMFLAFFNIGLCPVCWVYSSEIFPTRLRAAGASVSVGVNRVMNATVSMTFLSLSSAITIGGAFYLFASVAGVAWVFVYFCLPETKGKSLEEMEEVFSKGMCSSNKANKQVELVNT</sequence>
<dbReference type="PANTHER" id="PTHR48020">
    <property type="entry name" value="PROTON MYO-INOSITOL COTRANSPORTER"/>
    <property type="match status" value="1"/>
</dbReference>
<dbReference type="OrthoDB" id="6339427at2759"/>
<evidence type="ECO:0000256" key="4">
    <source>
        <dbReference type="ARBA" id="ARBA00022597"/>
    </source>
</evidence>
<feature type="transmembrane region" description="Helical" evidence="11">
    <location>
        <begin position="371"/>
        <end position="397"/>
    </location>
</feature>
<comment type="similarity">
    <text evidence="9">Belongs to the major facilitator superfamily. Phosphate:H(+) symporter (TC 2.A.1.9) family.</text>
</comment>
<name>A0A5A7Q6G2_STRAF</name>
<dbReference type="GO" id="GO:0015293">
    <property type="term" value="F:symporter activity"/>
    <property type="evidence" value="ECO:0007669"/>
    <property type="project" value="UniProtKB-KW"/>
</dbReference>
<reference evidence="14" key="1">
    <citation type="journal article" date="2019" name="Curr. Biol.">
        <title>Genome Sequence of Striga asiatica Provides Insight into the Evolution of Plant Parasitism.</title>
        <authorList>
            <person name="Yoshida S."/>
            <person name="Kim S."/>
            <person name="Wafula E.K."/>
            <person name="Tanskanen J."/>
            <person name="Kim Y.M."/>
            <person name="Honaas L."/>
            <person name="Yang Z."/>
            <person name="Spallek T."/>
            <person name="Conn C.E."/>
            <person name="Ichihashi Y."/>
            <person name="Cheong K."/>
            <person name="Cui S."/>
            <person name="Der J.P."/>
            <person name="Gundlach H."/>
            <person name="Jiao Y."/>
            <person name="Hori C."/>
            <person name="Ishida J.K."/>
            <person name="Kasahara H."/>
            <person name="Kiba T."/>
            <person name="Kim M.S."/>
            <person name="Koo N."/>
            <person name="Laohavisit A."/>
            <person name="Lee Y.H."/>
            <person name="Lumba S."/>
            <person name="McCourt P."/>
            <person name="Mortimer J.C."/>
            <person name="Mutuku J.M."/>
            <person name="Nomura T."/>
            <person name="Sasaki-Sekimoto Y."/>
            <person name="Seto Y."/>
            <person name="Wang Y."/>
            <person name="Wakatake T."/>
            <person name="Sakakibara H."/>
            <person name="Demura T."/>
            <person name="Yamaguchi S."/>
            <person name="Yoneyama K."/>
            <person name="Manabe R.I."/>
            <person name="Nelson D.C."/>
            <person name="Schulman A.H."/>
            <person name="Timko M.P."/>
            <person name="dePamphilis C.W."/>
            <person name="Choi D."/>
            <person name="Shirasu K."/>
        </authorList>
    </citation>
    <scope>NUCLEOTIDE SEQUENCE [LARGE SCALE GENOMIC DNA]</scope>
    <source>
        <strain evidence="14">cv. UVA1</strain>
    </source>
</reference>
<comment type="subcellular location">
    <subcellularLocation>
        <location evidence="1">Membrane</location>
        <topology evidence="1">Multi-pass membrane protein</topology>
    </subcellularLocation>
</comment>
<keyword evidence="6" id="KW-0769">Symport</keyword>
<keyword evidence="4" id="KW-0762">Sugar transport</keyword>
<feature type="transmembrane region" description="Helical" evidence="11">
    <location>
        <begin position="102"/>
        <end position="122"/>
    </location>
</feature>
<feature type="domain" description="Major facilitator superfamily (MFS) profile" evidence="12">
    <location>
        <begin position="1"/>
        <end position="463"/>
    </location>
</feature>
<gene>
    <name evidence="13" type="ORF">STAS_16685</name>
</gene>
<dbReference type="InterPro" id="IPR050814">
    <property type="entry name" value="Myo-inositol_Transporter"/>
</dbReference>
<evidence type="ECO:0000256" key="6">
    <source>
        <dbReference type="ARBA" id="ARBA00022847"/>
    </source>
</evidence>
<dbReference type="GO" id="GO:0016020">
    <property type="term" value="C:membrane"/>
    <property type="evidence" value="ECO:0007669"/>
    <property type="project" value="UniProtKB-SubCell"/>
</dbReference>
<keyword evidence="14" id="KW-1185">Reference proteome</keyword>
<evidence type="ECO:0000256" key="7">
    <source>
        <dbReference type="ARBA" id="ARBA00022989"/>
    </source>
</evidence>
<dbReference type="InterPro" id="IPR005828">
    <property type="entry name" value="MFS_sugar_transport-like"/>
</dbReference>
<evidence type="ECO:0000256" key="1">
    <source>
        <dbReference type="ARBA" id="ARBA00004141"/>
    </source>
</evidence>
<keyword evidence="3 10" id="KW-0813">Transport</keyword>
<feature type="transmembrane region" description="Helical" evidence="11">
    <location>
        <begin position="307"/>
        <end position="329"/>
    </location>
</feature>
<keyword evidence="8 11" id="KW-0472">Membrane</keyword>
<organism evidence="13 14">
    <name type="scientific">Striga asiatica</name>
    <name type="common">Asiatic witchweed</name>
    <name type="synonym">Buchnera asiatica</name>
    <dbReference type="NCBI Taxonomy" id="4170"/>
    <lineage>
        <taxon>Eukaryota</taxon>
        <taxon>Viridiplantae</taxon>
        <taxon>Streptophyta</taxon>
        <taxon>Embryophyta</taxon>
        <taxon>Tracheophyta</taxon>
        <taxon>Spermatophyta</taxon>
        <taxon>Magnoliopsida</taxon>
        <taxon>eudicotyledons</taxon>
        <taxon>Gunneridae</taxon>
        <taxon>Pentapetalae</taxon>
        <taxon>asterids</taxon>
        <taxon>lamiids</taxon>
        <taxon>Lamiales</taxon>
        <taxon>Orobanchaceae</taxon>
        <taxon>Buchnereae</taxon>
        <taxon>Striga</taxon>
    </lineage>
</organism>